<proteinExistence type="predicted"/>
<comment type="caution">
    <text evidence="7">The sequence shown here is derived from an EMBL/GenBank/DDBJ whole genome shotgun (WGS) entry which is preliminary data.</text>
</comment>
<dbReference type="Pfam" id="PF00034">
    <property type="entry name" value="Cytochrom_C"/>
    <property type="match status" value="1"/>
</dbReference>
<evidence type="ECO:0000256" key="3">
    <source>
        <dbReference type="ARBA" id="ARBA00023004"/>
    </source>
</evidence>
<evidence type="ECO:0000313" key="7">
    <source>
        <dbReference type="EMBL" id="MFC5522217.1"/>
    </source>
</evidence>
<gene>
    <name evidence="7" type="ORF">ACFPP7_15045</name>
</gene>
<evidence type="ECO:0000259" key="6">
    <source>
        <dbReference type="Pfam" id="PF00034"/>
    </source>
</evidence>
<evidence type="ECO:0000256" key="2">
    <source>
        <dbReference type="ARBA" id="ARBA00022723"/>
    </source>
</evidence>
<dbReference type="EMBL" id="JBHSMX010000023">
    <property type="protein sequence ID" value="MFC5522217.1"/>
    <property type="molecule type" value="Genomic_DNA"/>
</dbReference>
<dbReference type="InterPro" id="IPR009056">
    <property type="entry name" value="Cyt_c-like_dom"/>
</dbReference>
<accession>A0ABW0QDI0</accession>
<dbReference type="Proteomes" id="UP001596084">
    <property type="component" value="Unassembled WGS sequence"/>
</dbReference>
<dbReference type="SUPFAM" id="SSF46626">
    <property type="entry name" value="Cytochrome c"/>
    <property type="match status" value="1"/>
</dbReference>
<feature type="signal peptide" evidence="5">
    <location>
        <begin position="1"/>
        <end position="34"/>
    </location>
</feature>
<dbReference type="RefSeq" id="WP_157090323.1">
    <property type="nucleotide sequence ID" value="NZ_JBHSMX010000023.1"/>
</dbReference>
<keyword evidence="2" id="KW-0479">Metal-binding</keyword>
<name>A0ABW0QDI0_9BURK</name>
<dbReference type="InterPro" id="IPR036909">
    <property type="entry name" value="Cyt_c-like_dom_sf"/>
</dbReference>
<evidence type="ECO:0000256" key="1">
    <source>
        <dbReference type="ARBA" id="ARBA00022617"/>
    </source>
</evidence>
<sequence length="179" mass="19532">MKMTFLLQCPATRKTGAALAAATMLFTVSVVPWAAAQSPQQQTQRIPADRALLEHGRYLVKTAGCNDCHTPGYAAAGGKVAEKLWLTGDTLGWSGPWGTTYPTNLRLFMHSHTEASWLKTARTFQPRPPMPWFNVHAMTDRDLRAIYHYTRSLGPAGKAAPDYLPPGQKPAGPVVTFPG</sequence>
<keyword evidence="8" id="KW-1185">Reference proteome</keyword>
<organism evidence="7 8">
    <name type="scientific">Polaromonas jejuensis</name>
    <dbReference type="NCBI Taxonomy" id="457502"/>
    <lineage>
        <taxon>Bacteria</taxon>
        <taxon>Pseudomonadati</taxon>
        <taxon>Pseudomonadota</taxon>
        <taxon>Betaproteobacteria</taxon>
        <taxon>Burkholderiales</taxon>
        <taxon>Comamonadaceae</taxon>
        <taxon>Polaromonas</taxon>
    </lineage>
</organism>
<evidence type="ECO:0000256" key="5">
    <source>
        <dbReference type="SAM" id="SignalP"/>
    </source>
</evidence>
<feature type="domain" description="Cytochrome c" evidence="6">
    <location>
        <begin position="54"/>
        <end position="153"/>
    </location>
</feature>
<protein>
    <submittedName>
        <fullName evidence="7">C-type cytochrome</fullName>
    </submittedName>
</protein>
<feature type="chain" id="PRO_5046439122" evidence="5">
    <location>
        <begin position="35"/>
        <end position="179"/>
    </location>
</feature>
<keyword evidence="5" id="KW-0732">Signal</keyword>
<evidence type="ECO:0000256" key="4">
    <source>
        <dbReference type="SAM" id="MobiDB-lite"/>
    </source>
</evidence>
<evidence type="ECO:0000313" key="8">
    <source>
        <dbReference type="Proteomes" id="UP001596084"/>
    </source>
</evidence>
<dbReference type="Gene3D" id="1.10.760.10">
    <property type="entry name" value="Cytochrome c-like domain"/>
    <property type="match status" value="1"/>
</dbReference>
<keyword evidence="1" id="KW-0349">Heme</keyword>
<reference evidence="8" key="1">
    <citation type="journal article" date="2019" name="Int. J. Syst. Evol. Microbiol.">
        <title>The Global Catalogue of Microorganisms (GCM) 10K type strain sequencing project: providing services to taxonomists for standard genome sequencing and annotation.</title>
        <authorList>
            <consortium name="The Broad Institute Genomics Platform"/>
            <consortium name="The Broad Institute Genome Sequencing Center for Infectious Disease"/>
            <person name="Wu L."/>
            <person name="Ma J."/>
        </authorList>
    </citation>
    <scope>NUCLEOTIDE SEQUENCE [LARGE SCALE GENOMIC DNA]</scope>
    <source>
        <strain evidence="8">CGMCC 4.7277</strain>
    </source>
</reference>
<keyword evidence="3" id="KW-0408">Iron</keyword>
<feature type="region of interest" description="Disordered" evidence="4">
    <location>
        <begin position="159"/>
        <end position="179"/>
    </location>
</feature>